<comment type="function">
    <text evidence="3">Regulatory subunit of serine/threonine-protein phosphatase 4. May play a role in regulation of cell division in renal glomeruli. The PPP4C-PPP4R1 PP4 complex may play a role in dephosphorylation and regulation of HDAC3. Plays a role in the inhibition of TNF-induced NF-kappa-B activation by regulating the dephosphorylation of TRAF2.</text>
</comment>
<evidence type="ECO:0000256" key="6">
    <source>
        <dbReference type="PROSITE-ProRule" id="PRU00103"/>
    </source>
</evidence>
<evidence type="ECO:0000256" key="4">
    <source>
        <dbReference type="ARBA" id="ARBA00065440"/>
    </source>
</evidence>
<evidence type="ECO:0000256" key="5">
    <source>
        <dbReference type="ARBA" id="ARBA00068943"/>
    </source>
</evidence>
<dbReference type="GO" id="GO:0005737">
    <property type="term" value="C:cytoplasm"/>
    <property type="evidence" value="ECO:0007669"/>
    <property type="project" value="TreeGrafter"/>
</dbReference>
<dbReference type="AlphaFoldDB" id="A0AAW0I0A7"/>
<feature type="compositionally biased region" description="Basic and acidic residues" evidence="7">
    <location>
        <begin position="372"/>
        <end position="382"/>
    </location>
</feature>
<feature type="region of interest" description="Disordered" evidence="7">
    <location>
        <begin position="286"/>
        <end position="328"/>
    </location>
</feature>
<dbReference type="InterPro" id="IPR016024">
    <property type="entry name" value="ARM-type_fold"/>
</dbReference>
<feature type="region of interest" description="Disordered" evidence="7">
    <location>
        <begin position="372"/>
        <end position="401"/>
    </location>
</feature>
<dbReference type="PROSITE" id="PS50077">
    <property type="entry name" value="HEAT_REPEAT"/>
    <property type="match status" value="2"/>
</dbReference>
<feature type="repeat" description="HEAT" evidence="6">
    <location>
        <begin position="186"/>
        <end position="225"/>
    </location>
</feature>
<keyword evidence="2" id="KW-0677">Repeat</keyword>
<gene>
    <name evidence="8" type="ORF">U0070_000883</name>
</gene>
<name>A0AAW0I0A7_MYOGA</name>
<comment type="caution">
    <text evidence="8">The sequence shown here is derived from an EMBL/GenBank/DDBJ whole genome shotgun (WGS) entry which is preliminary data.</text>
</comment>
<accession>A0AAW0I0A7</accession>
<dbReference type="FunFam" id="1.25.10.10:FF:000161">
    <property type="entry name" value="serine/threonine-protein phosphatase 4 regulatory subunit 1"/>
    <property type="match status" value="1"/>
</dbReference>
<dbReference type="SUPFAM" id="SSF48371">
    <property type="entry name" value="ARM repeat"/>
    <property type="match status" value="1"/>
</dbReference>
<evidence type="ECO:0000256" key="2">
    <source>
        <dbReference type="ARBA" id="ARBA00022737"/>
    </source>
</evidence>
<sequence>MSLLVGVDDCSSESDVIILPSALDFVSQDEMLTPLGRLDKYAASENVFNREYVTPVPDDMTHLVCARAQNTAVTERQMVARSLLDTLREVCDDEGDCVAVLERIGRLADDSEPTVRAELMEQVPHIALFCQENRPSIPYAFSKYLLPIVVRYLADQNNQVRKTSQAALLALLEQELIERFDVETKVCPVLIELTAPDSNDDVKTEAVAIMCKMAPMVGKDITERLILPRFCEMCCDCRMFHVRKVCAANFGDICSVVGQQATEEMLVRQAAFQSLGPFISTFANPSSSGQCFKDEGKSPEESSAGDRSRMKDFDAVEEEQVRPEDAPADFSASLESALEDCAAETAGNSAGDISVPEDSSSLCTLSSEFHQEAASDESDKKPANCTTAFRPEVGTSSPDSALLDQELFNSFHFWRTPLPEIDLDRELQQDSGETPSPERAGDAPGVPGPGSPNITMATRKELEEMIENLEPHMDDPDVKAQVEVLSAALRASSLDAHEEASSGEHRSELQDDLGVNELPDCSSEQDTSMPLISAAEENMDASPHYVHGGADMTASDGFSPEERRSKVQDVVPQALLDQYLSMTDPSRAQTVDTEIAKHCAYSLPGVALTLGRQNWHCLRETYETLASDMQWKVRRTLAFSIHELAVILGDQLTAADLVPIFNGFLKDLDEVRIGVLKHLHDFLKLLHIDKRREYLYQLQEFLVTDNSRNWRFRAELAEQLILLLELYSPRDVYDYLRPIALNLCADKVSSVRWISYKLVSEMVKKLHTATPPTFGVDLINELVENFGRCPRWSGRQAFVFVCQTVIEDDCLPMDQFAVHLMPHLLTLANDRVPNVRVLLAKTLRQTLLEKEYFLASASCHQEAVEQTIMALQMDRDSDVKYFASIHPSSTKVSEDAMSTASSTY</sequence>
<feature type="region of interest" description="Disordered" evidence="7">
    <location>
        <begin position="422"/>
        <end position="457"/>
    </location>
</feature>
<protein>
    <recommendedName>
        <fullName evidence="5">Serine/threonine-protein phosphatase 4 regulatory subunit 1</fullName>
    </recommendedName>
</protein>
<dbReference type="GO" id="GO:0019888">
    <property type="term" value="F:protein phosphatase regulator activity"/>
    <property type="evidence" value="ECO:0007669"/>
    <property type="project" value="TreeGrafter"/>
</dbReference>
<organism evidence="8 9">
    <name type="scientific">Myodes glareolus</name>
    <name type="common">Bank vole</name>
    <name type="synonym">Clethrionomys glareolus</name>
    <dbReference type="NCBI Taxonomy" id="447135"/>
    <lineage>
        <taxon>Eukaryota</taxon>
        <taxon>Metazoa</taxon>
        <taxon>Chordata</taxon>
        <taxon>Craniata</taxon>
        <taxon>Vertebrata</taxon>
        <taxon>Euteleostomi</taxon>
        <taxon>Mammalia</taxon>
        <taxon>Eutheria</taxon>
        <taxon>Euarchontoglires</taxon>
        <taxon>Glires</taxon>
        <taxon>Rodentia</taxon>
        <taxon>Myomorpha</taxon>
        <taxon>Muroidea</taxon>
        <taxon>Cricetidae</taxon>
        <taxon>Arvicolinae</taxon>
        <taxon>Myodes</taxon>
    </lineage>
</organism>
<feature type="region of interest" description="Disordered" evidence="7">
    <location>
        <begin position="495"/>
        <end position="526"/>
    </location>
</feature>
<dbReference type="InterPro" id="IPR051023">
    <property type="entry name" value="PP2A_Regulatory_Subunit_A"/>
</dbReference>
<dbReference type="FunFam" id="1.25.10.10:FF:000156">
    <property type="entry name" value="Serine/threonine-protein phosphatase 4 regulatory subunit 1"/>
    <property type="match status" value="1"/>
</dbReference>
<evidence type="ECO:0000256" key="3">
    <source>
        <dbReference type="ARBA" id="ARBA00054228"/>
    </source>
</evidence>
<reference evidence="8 9" key="1">
    <citation type="journal article" date="2023" name="bioRxiv">
        <title>Conserved and derived expression patterns and positive selection on dental genes reveal complex evolutionary context of ever-growing rodent molars.</title>
        <authorList>
            <person name="Calamari Z.T."/>
            <person name="Song A."/>
            <person name="Cohen E."/>
            <person name="Akter M."/>
            <person name="Roy R.D."/>
            <person name="Hallikas O."/>
            <person name="Christensen M.M."/>
            <person name="Li P."/>
            <person name="Marangoni P."/>
            <person name="Jernvall J."/>
            <person name="Klein O.D."/>
        </authorList>
    </citation>
    <scope>NUCLEOTIDE SEQUENCE [LARGE SCALE GENOMIC DNA]</scope>
    <source>
        <strain evidence="8">V071</strain>
    </source>
</reference>
<dbReference type="Proteomes" id="UP001488838">
    <property type="component" value="Unassembled WGS sequence"/>
</dbReference>
<evidence type="ECO:0000313" key="9">
    <source>
        <dbReference type="Proteomes" id="UP001488838"/>
    </source>
</evidence>
<proteinExistence type="predicted"/>
<feature type="compositionally biased region" description="Basic and acidic residues" evidence="7">
    <location>
        <begin position="292"/>
        <end position="325"/>
    </location>
</feature>
<feature type="compositionally biased region" description="Basic and acidic residues" evidence="7">
    <location>
        <begin position="495"/>
        <end position="509"/>
    </location>
</feature>
<dbReference type="EMBL" id="JBBHLL010000255">
    <property type="protein sequence ID" value="KAK7807920.1"/>
    <property type="molecule type" value="Genomic_DNA"/>
</dbReference>
<keyword evidence="9" id="KW-1185">Reference proteome</keyword>
<dbReference type="InterPro" id="IPR021133">
    <property type="entry name" value="HEAT_type_2"/>
</dbReference>
<evidence type="ECO:0000256" key="1">
    <source>
        <dbReference type="ARBA" id="ARBA00022553"/>
    </source>
</evidence>
<keyword evidence="1" id="KW-0597">Phosphoprotein</keyword>
<comment type="subunit">
    <text evidence="4">Serine/threonine-protein phosphatase 4 (PP4) occurs in different assemblies of the catalytic and one or more regulatory subunits. Component of the PP4 complex PPP4C-PPP4R1. Interacts with HDAC3.</text>
</comment>
<dbReference type="InterPro" id="IPR011989">
    <property type="entry name" value="ARM-like"/>
</dbReference>
<feature type="repeat" description="HEAT" evidence="6">
    <location>
        <begin position="145"/>
        <end position="183"/>
    </location>
</feature>
<dbReference type="PANTHER" id="PTHR10648:SF8">
    <property type="entry name" value="SERINE_THREONINE-PROTEIN PHOSPHATASE 4 REGULATORY SUBUNIT 1"/>
    <property type="match status" value="1"/>
</dbReference>
<dbReference type="Gene3D" id="1.25.10.10">
    <property type="entry name" value="Leucine-rich Repeat Variant"/>
    <property type="match status" value="2"/>
</dbReference>
<evidence type="ECO:0000313" key="8">
    <source>
        <dbReference type="EMBL" id="KAK7807920.1"/>
    </source>
</evidence>
<evidence type="ECO:0000256" key="7">
    <source>
        <dbReference type="SAM" id="MobiDB-lite"/>
    </source>
</evidence>
<dbReference type="PANTHER" id="PTHR10648">
    <property type="entry name" value="SERINE/THREONINE-PROTEIN PHOSPHATASE PP2A 65 KDA REGULATORY SUBUNIT"/>
    <property type="match status" value="1"/>
</dbReference>